<evidence type="ECO:0000313" key="2">
    <source>
        <dbReference type="Proteomes" id="UP000192042"/>
    </source>
</evidence>
<dbReference type="STRING" id="1325564.NSJP_0218"/>
<dbReference type="Pfam" id="PF02597">
    <property type="entry name" value="ThiS"/>
    <property type="match status" value="1"/>
</dbReference>
<dbReference type="Proteomes" id="UP000192042">
    <property type="component" value="Chromosome I"/>
</dbReference>
<dbReference type="InterPro" id="IPR003749">
    <property type="entry name" value="ThiS/MoaD-like"/>
</dbReference>
<keyword evidence="2" id="KW-1185">Reference proteome</keyword>
<dbReference type="AlphaFoldDB" id="A0A1W1I057"/>
<protein>
    <submittedName>
        <fullName evidence="1">Putative Thiamine biosynthesis protein ThiS</fullName>
    </submittedName>
</protein>
<dbReference type="OrthoDB" id="9799338at2"/>
<dbReference type="EMBL" id="LT828648">
    <property type="protein sequence ID" value="SLM46390.1"/>
    <property type="molecule type" value="Genomic_DNA"/>
</dbReference>
<organism evidence="1 2">
    <name type="scientific">Nitrospira japonica</name>
    <dbReference type="NCBI Taxonomy" id="1325564"/>
    <lineage>
        <taxon>Bacteria</taxon>
        <taxon>Pseudomonadati</taxon>
        <taxon>Nitrospirota</taxon>
        <taxon>Nitrospiria</taxon>
        <taxon>Nitrospirales</taxon>
        <taxon>Nitrospiraceae</taxon>
        <taxon>Nitrospira</taxon>
    </lineage>
</organism>
<dbReference type="InterPro" id="IPR016155">
    <property type="entry name" value="Mopterin_synth/thiamin_S_b"/>
</dbReference>
<proteinExistence type="predicted"/>
<dbReference type="Gene3D" id="3.10.20.30">
    <property type="match status" value="1"/>
</dbReference>
<dbReference type="RefSeq" id="WP_080885084.1">
    <property type="nucleotide sequence ID" value="NZ_LT828648.1"/>
</dbReference>
<name>A0A1W1I057_9BACT</name>
<reference evidence="1 2" key="1">
    <citation type="submission" date="2017-03" db="EMBL/GenBank/DDBJ databases">
        <authorList>
            <person name="Afonso C.L."/>
            <person name="Miller P.J."/>
            <person name="Scott M.A."/>
            <person name="Spackman E."/>
            <person name="Goraichik I."/>
            <person name="Dimitrov K.M."/>
            <person name="Suarez D.L."/>
            <person name="Swayne D.E."/>
        </authorList>
    </citation>
    <scope>NUCLEOTIDE SEQUENCE [LARGE SCALE GENOMIC DNA]</scope>
    <source>
        <strain evidence="1">Genome sequencing of Nitrospira japonica strain NJ11</strain>
    </source>
</reference>
<evidence type="ECO:0000313" key="1">
    <source>
        <dbReference type="EMBL" id="SLM46390.1"/>
    </source>
</evidence>
<dbReference type="InterPro" id="IPR012675">
    <property type="entry name" value="Beta-grasp_dom_sf"/>
</dbReference>
<gene>
    <name evidence="1" type="ORF">NSJP_0218</name>
</gene>
<accession>A0A1W1I057</accession>
<sequence length="64" mass="7218">MQVQLSHPSRTVDVKGPKKVKDLLKELNLVVEAHLVIRGDELVTEDEMLYDKDHVEIRPVISGG</sequence>
<dbReference type="KEGG" id="nja:NSJP_0218"/>
<dbReference type="SUPFAM" id="SSF54285">
    <property type="entry name" value="MoaD/ThiS"/>
    <property type="match status" value="1"/>
</dbReference>